<name>A0A268HCB5_9BACI</name>
<evidence type="ECO:0000256" key="3">
    <source>
        <dbReference type="PIRSR" id="PIRSR004848-1"/>
    </source>
</evidence>
<dbReference type="NCBIfam" id="TIGR00044">
    <property type="entry name" value="YggS family pyridoxal phosphate-dependent enzyme"/>
    <property type="match status" value="1"/>
</dbReference>
<accession>A0A268HCB5</accession>
<comment type="similarity">
    <text evidence="2 4">Belongs to the pyridoxal phosphate-binding protein YggS/PROSC family.</text>
</comment>
<keyword evidence="1 2" id="KW-0663">Pyridoxal phosphate</keyword>
<evidence type="ECO:0000256" key="4">
    <source>
        <dbReference type="RuleBase" id="RU004514"/>
    </source>
</evidence>
<feature type="domain" description="Alanine racemase N-terminal" evidence="5">
    <location>
        <begin position="7"/>
        <end position="224"/>
    </location>
</feature>
<organism evidence="6 7">
    <name type="scientific">Terribacillus saccharophilus</name>
    <dbReference type="NCBI Taxonomy" id="361277"/>
    <lineage>
        <taxon>Bacteria</taxon>
        <taxon>Bacillati</taxon>
        <taxon>Bacillota</taxon>
        <taxon>Bacilli</taxon>
        <taxon>Bacillales</taxon>
        <taxon>Bacillaceae</taxon>
        <taxon>Terribacillus</taxon>
    </lineage>
</organism>
<dbReference type="Proteomes" id="UP000216475">
    <property type="component" value="Unassembled WGS sequence"/>
</dbReference>
<reference evidence="6 7" key="1">
    <citation type="submission" date="2017-07" db="EMBL/GenBank/DDBJ databases">
        <title>Isolation and whole genome analysis of endospore-forming bacteria from heroin.</title>
        <authorList>
            <person name="Kalinowski J."/>
            <person name="Ahrens B."/>
            <person name="Al-Dilaimi A."/>
            <person name="Winkler A."/>
            <person name="Wibberg D."/>
            <person name="Schleenbecker U."/>
            <person name="Ruckert C."/>
            <person name="Wolfel R."/>
            <person name="Grass G."/>
        </authorList>
    </citation>
    <scope>NUCLEOTIDE SEQUENCE [LARGE SCALE GENOMIC DNA]</scope>
    <source>
        <strain evidence="6 7">7509</strain>
    </source>
</reference>
<dbReference type="FunFam" id="3.20.20.10:FF:000011">
    <property type="entry name" value="Pyridoxal phosphate homeostasis protein"/>
    <property type="match status" value="1"/>
</dbReference>
<dbReference type="RefSeq" id="WP_095270504.1">
    <property type="nucleotide sequence ID" value="NZ_NPBH01000046.1"/>
</dbReference>
<dbReference type="InterPro" id="IPR029066">
    <property type="entry name" value="PLP-binding_barrel"/>
</dbReference>
<dbReference type="PANTHER" id="PTHR10146:SF14">
    <property type="entry name" value="PYRIDOXAL PHOSPHATE HOMEOSTASIS PROTEIN"/>
    <property type="match status" value="1"/>
</dbReference>
<gene>
    <name evidence="6" type="ORF">CHI12_10780</name>
</gene>
<comment type="function">
    <text evidence="2">Pyridoxal 5'-phosphate (PLP)-binding protein, which is involved in PLP homeostasis.</text>
</comment>
<dbReference type="EMBL" id="NPBH01000046">
    <property type="protein sequence ID" value="PAE07519.1"/>
    <property type="molecule type" value="Genomic_DNA"/>
</dbReference>
<dbReference type="Pfam" id="PF01168">
    <property type="entry name" value="Ala_racemase_N"/>
    <property type="match status" value="1"/>
</dbReference>
<evidence type="ECO:0000313" key="7">
    <source>
        <dbReference type="Proteomes" id="UP000216475"/>
    </source>
</evidence>
<evidence type="ECO:0000259" key="5">
    <source>
        <dbReference type="Pfam" id="PF01168"/>
    </source>
</evidence>
<protein>
    <recommendedName>
        <fullName evidence="2">Pyridoxal phosphate homeostasis protein</fullName>
        <shortName evidence="2">PLP homeostasis protein</shortName>
    </recommendedName>
</protein>
<dbReference type="AlphaFoldDB" id="A0A268HCB5"/>
<dbReference type="PIRSF" id="PIRSF004848">
    <property type="entry name" value="YBL036c_PLPDEIII"/>
    <property type="match status" value="1"/>
</dbReference>
<dbReference type="SUPFAM" id="SSF51419">
    <property type="entry name" value="PLP-binding barrel"/>
    <property type="match status" value="1"/>
</dbReference>
<dbReference type="PROSITE" id="PS01211">
    <property type="entry name" value="UPF0001"/>
    <property type="match status" value="1"/>
</dbReference>
<dbReference type="CDD" id="cd00635">
    <property type="entry name" value="PLPDE_III_YBL036c_like"/>
    <property type="match status" value="1"/>
</dbReference>
<dbReference type="GO" id="GO:0030170">
    <property type="term" value="F:pyridoxal phosphate binding"/>
    <property type="evidence" value="ECO:0007669"/>
    <property type="project" value="UniProtKB-UniRule"/>
</dbReference>
<proteinExistence type="inferred from homology"/>
<evidence type="ECO:0000256" key="1">
    <source>
        <dbReference type="ARBA" id="ARBA00022898"/>
    </source>
</evidence>
<sequence length="226" mass="24845">MNTVQENLKQIQQDINAAAAKTGRNSEDITLLAVTKYVTIERTEEAVDAGIVDLGENRIEGFLEKQAVIGEKAVWHFIGSLQTRKVKDVINQVEYLHALDRLSLAKEIQKRAAKKIKCFVQINVSGEVTKSGVSPDETLAFIQQLAEFPAIEVVGLMTMAPNTEKEDVLRSVFSGLRQLRDEVKAAGMLHAPCTFLSMGMSNDYTIAIEEGATHIRVGSALVGPYK</sequence>
<evidence type="ECO:0000313" key="6">
    <source>
        <dbReference type="EMBL" id="PAE07519.1"/>
    </source>
</evidence>
<feature type="modified residue" description="N6-(pyridoxal phosphate)lysine" evidence="2 3">
    <location>
        <position position="36"/>
    </location>
</feature>
<comment type="caution">
    <text evidence="6">The sequence shown here is derived from an EMBL/GenBank/DDBJ whole genome shotgun (WGS) entry which is preliminary data.</text>
</comment>
<evidence type="ECO:0000256" key="2">
    <source>
        <dbReference type="HAMAP-Rule" id="MF_02087"/>
    </source>
</evidence>
<dbReference type="PANTHER" id="PTHR10146">
    <property type="entry name" value="PROLINE SYNTHETASE CO-TRANSCRIBED BACTERIAL HOMOLOG PROTEIN"/>
    <property type="match status" value="1"/>
</dbReference>
<dbReference type="InterPro" id="IPR011078">
    <property type="entry name" value="PyrdxlP_homeostasis"/>
</dbReference>
<comment type="cofactor">
    <cofactor evidence="3">
        <name>pyridoxal 5'-phosphate</name>
        <dbReference type="ChEBI" id="CHEBI:597326"/>
    </cofactor>
</comment>
<dbReference type="InterPro" id="IPR001608">
    <property type="entry name" value="Ala_racemase_N"/>
</dbReference>
<dbReference type="HAMAP" id="MF_02087">
    <property type="entry name" value="PLP_homeostasis"/>
    <property type="match status" value="1"/>
</dbReference>
<dbReference type="Gene3D" id="3.20.20.10">
    <property type="entry name" value="Alanine racemase"/>
    <property type="match status" value="1"/>
</dbReference>